<dbReference type="EMBL" id="JACGWO010000004">
    <property type="protein sequence ID" value="KAK4428405.1"/>
    <property type="molecule type" value="Genomic_DNA"/>
</dbReference>
<proteinExistence type="predicted"/>
<evidence type="ECO:0000313" key="1">
    <source>
        <dbReference type="EMBL" id="KAK4428405.1"/>
    </source>
</evidence>
<accession>A0AAE2CN89</accession>
<dbReference type="Proteomes" id="UP001293254">
    <property type="component" value="Unassembled WGS sequence"/>
</dbReference>
<gene>
    <name evidence="1" type="ORF">Salat_1140100</name>
</gene>
<reference evidence="1" key="2">
    <citation type="journal article" date="2024" name="Plant">
        <title>Genomic evolution and insights into agronomic trait innovations of Sesamum species.</title>
        <authorList>
            <person name="Miao H."/>
            <person name="Wang L."/>
            <person name="Qu L."/>
            <person name="Liu H."/>
            <person name="Sun Y."/>
            <person name="Le M."/>
            <person name="Wang Q."/>
            <person name="Wei S."/>
            <person name="Zheng Y."/>
            <person name="Lin W."/>
            <person name="Duan Y."/>
            <person name="Cao H."/>
            <person name="Xiong S."/>
            <person name="Wang X."/>
            <person name="Wei L."/>
            <person name="Li C."/>
            <person name="Ma Q."/>
            <person name="Ju M."/>
            <person name="Zhao R."/>
            <person name="Li G."/>
            <person name="Mu C."/>
            <person name="Tian Q."/>
            <person name="Mei H."/>
            <person name="Zhang T."/>
            <person name="Gao T."/>
            <person name="Zhang H."/>
        </authorList>
    </citation>
    <scope>NUCLEOTIDE SEQUENCE</scope>
    <source>
        <strain evidence="1">3651</strain>
    </source>
</reference>
<sequence>MRVTKLMLEVGIGWNKPLIWEVFFEEDAQTICATLVARYHTTNCIVWHYEKQGSYTIRSGYYLTREIKRGCTQFGKLSWELWRKWNKHLNENIDQSPKEVVDFRITFYLPLVRLFTNPQWCRRIHRLNVGDDRGTCIGWRTSAILDVVEANHIEAYAARAMAEVAASFA</sequence>
<comment type="caution">
    <text evidence="1">The sequence shown here is derived from an EMBL/GenBank/DDBJ whole genome shotgun (WGS) entry which is preliminary data.</text>
</comment>
<name>A0AAE2CN89_9LAMI</name>
<organism evidence="1 2">
    <name type="scientific">Sesamum alatum</name>
    <dbReference type="NCBI Taxonomy" id="300844"/>
    <lineage>
        <taxon>Eukaryota</taxon>
        <taxon>Viridiplantae</taxon>
        <taxon>Streptophyta</taxon>
        <taxon>Embryophyta</taxon>
        <taxon>Tracheophyta</taxon>
        <taxon>Spermatophyta</taxon>
        <taxon>Magnoliopsida</taxon>
        <taxon>eudicotyledons</taxon>
        <taxon>Gunneridae</taxon>
        <taxon>Pentapetalae</taxon>
        <taxon>asterids</taxon>
        <taxon>lamiids</taxon>
        <taxon>Lamiales</taxon>
        <taxon>Pedaliaceae</taxon>
        <taxon>Sesamum</taxon>
    </lineage>
</organism>
<keyword evidence="2" id="KW-1185">Reference proteome</keyword>
<protein>
    <submittedName>
        <fullName evidence="1">Uncharacterized protein</fullName>
    </submittedName>
</protein>
<reference evidence="1" key="1">
    <citation type="submission" date="2020-06" db="EMBL/GenBank/DDBJ databases">
        <authorList>
            <person name="Li T."/>
            <person name="Hu X."/>
            <person name="Zhang T."/>
            <person name="Song X."/>
            <person name="Zhang H."/>
            <person name="Dai N."/>
            <person name="Sheng W."/>
            <person name="Hou X."/>
            <person name="Wei L."/>
        </authorList>
    </citation>
    <scope>NUCLEOTIDE SEQUENCE</scope>
    <source>
        <strain evidence="1">3651</strain>
        <tissue evidence="1">Leaf</tissue>
    </source>
</reference>
<dbReference type="AlphaFoldDB" id="A0AAE2CN89"/>
<evidence type="ECO:0000313" key="2">
    <source>
        <dbReference type="Proteomes" id="UP001293254"/>
    </source>
</evidence>